<evidence type="ECO:0000256" key="1">
    <source>
        <dbReference type="SAM" id="Phobius"/>
    </source>
</evidence>
<proteinExistence type="predicted"/>
<keyword evidence="1" id="KW-0472">Membrane</keyword>
<keyword evidence="1" id="KW-0812">Transmembrane</keyword>
<sequence>MVIYAGWADTKNSDGAVAKIFSGLTTFFSYPLIVLRDSLGVKLNPYFLTINYIIVSLILAVITEKIRKKYGK</sequence>
<comment type="caution">
    <text evidence="2">The sequence shown here is derived from an EMBL/GenBank/DDBJ whole genome shotgun (WGS) entry which is preliminary data.</text>
</comment>
<feature type="transmembrane region" description="Helical" evidence="1">
    <location>
        <begin position="43"/>
        <end position="62"/>
    </location>
</feature>
<keyword evidence="3" id="KW-1185">Reference proteome</keyword>
<organism evidence="2 3">
    <name type="scientific">Pedobacter ginsengiterrae</name>
    <dbReference type="NCBI Taxonomy" id="871696"/>
    <lineage>
        <taxon>Bacteria</taxon>
        <taxon>Pseudomonadati</taxon>
        <taxon>Bacteroidota</taxon>
        <taxon>Sphingobacteriia</taxon>
        <taxon>Sphingobacteriales</taxon>
        <taxon>Sphingobacteriaceae</taxon>
        <taxon>Pedobacter</taxon>
    </lineage>
</organism>
<reference evidence="3" key="1">
    <citation type="journal article" date="2019" name="Int. J. Syst. Evol. Microbiol.">
        <title>The Global Catalogue of Microorganisms (GCM) 10K type strain sequencing project: providing services to taxonomists for standard genome sequencing and annotation.</title>
        <authorList>
            <consortium name="The Broad Institute Genomics Platform"/>
            <consortium name="The Broad Institute Genome Sequencing Center for Infectious Disease"/>
            <person name="Wu L."/>
            <person name="Ma J."/>
        </authorList>
    </citation>
    <scope>NUCLEOTIDE SEQUENCE [LARGE SCALE GENOMIC DNA]</scope>
    <source>
        <strain evidence="3">JCM 17338</strain>
    </source>
</reference>
<accession>A0ABP7QLV6</accession>
<gene>
    <name evidence="2" type="ORF">GCM10022246_40100</name>
</gene>
<dbReference type="EMBL" id="BAABAK010000020">
    <property type="protein sequence ID" value="GAA3984287.1"/>
    <property type="molecule type" value="Genomic_DNA"/>
</dbReference>
<evidence type="ECO:0000313" key="3">
    <source>
        <dbReference type="Proteomes" id="UP001501081"/>
    </source>
</evidence>
<evidence type="ECO:0000313" key="2">
    <source>
        <dbReference type="EMBL" id="GAA3984287.1"/>
    </source>
</evidence>
<name>A0ABP7QLV6_9SPHI</name>
<keyword evidence="1" id="KW-1133">Transmembrane helix</keyword>
<protein>
    <submittedName>
        <fullName evidence="2">Uncharacterized protein</fullName>
    </submittedName>
</protein>
<dbReference type="Proteomes" id="UP001501081">
    <property type="component" value="Unassembled WGS sequence"/>
</dbReference>